<dbReference type="EMBL" id="JMCC02000021">
    <property type="protein sequence ID" value="KIG17737.1"/>
    <property type="molecule type" value="Genomic_DNA"/>
</dbReference>
<reference evidence="1 2" key="1">
    <citation type="submission" date="2014-12" db="EMBL/GenBank/DDBJ databases">
        <title>Genome assembly of Enhygromyxa salina DSM 15201.</title>
        <authorList>
            <person name="Sharma G."/>
            <person name="Subramanian S."/>
        </authorList>
    </citation>
    <scope>NUCLEOTIDE SEQUENCE [LARGE SCALE GENOMIC DNA]</scope>
    <source>
        <strain evidence="1 2">DSM 15201</strain>
    </source>
</reference>
<evidence type="ECO:0000313" key="1">
    <source>
        <dbReference type="EMBL" id="KIG17737.1"/>
    </source>
</evidence>
<gene>
    <name evidence="1" type="ORF">DB30_03012</name>
</gene>
<protein>
    <recommendedName>
        <fullName evidence="3">HEAT repeat protein</fullName>
    </recommendedName>
</protein>
<evidence type="ECO:0000313" key="2">
    <source>
        <dbReference type="Proteomes" id="UP000031599"/>
    </source>
</evidence>
<dbReference type="NCBIfam" id="TIGR02270">
    <property type="entry name" value="TIGR02270 family protein"/>
    <property type="match status" value="1"/>
</dbReference>
<comment type="caution">
    <text evidence="1">The sequence shown here is derived from an EMBL/GenBank/DDBJ whole genome shotgun (WGS) entry which is preliminary data.</text>
</comment>
<dbReference type="Proteomes" id="UP000031599">
    <property type="component" value="Unassembled WGS sequence"/>
</dbReference>
<dbReference type="InterPro" id="IPR016024">
    <property type="entry name" value="ARM-type_fold"/>
</dbReference>
<evidence type="ECO:0008006" key="3">
    <source>
        <dbReference type="Google" id="ProtNLM"/>
    </source>
</evidence>
<sequence>MSAQPSTSDISFVNRTHSLCDTRSPCAGDRRRRELEVVRSGLDAMTVATDFYQLAEHEILWDDVTEHLDEAEFLFELWEAALDAPNYTLAEVAAGPERRLLAHIDGLQVGGPAVAERLLFPTVENPGSYYGKVVAAALACQHPERVLKVLVGAADEEQRRGIIKALELSDDASLNARVVQVLDSSRGGVGCAALLEVLARRRAPVGSWVGHLLGGDDPGAALAAARLVRYCSDRQVLEGLAPLAQSDDAGLRFAAVETALIRQVPGAWESAVYWAFIPVESPFRRDAMVWVALLGDAAAQQHLLGLVDSPEHRADALWALGFSGRVSAVDRCIELLGDDEIAPLAAEVVCAIAGLSTEDDRFWRAPPPPDGEGQTLPRLQDDDLNRDLIPTAEAGLQIPEPEPTARWWQERRPGFEPSLRYIGGRALTGRVLVDALWRAPMRRRHNLALELGLRTGGTVMVGTRALSGPQQAQLAELAELEAIDFQRGMTLR</sequence>
<proteinExistence type="predicted"/>
<dbReference type="AlphaFoldDB" id="A0A0C2DDM6"/>
<dbReference type="Gene3D" id="1.25.10.10">
    <property type="entry name" value="Leucine-rich Repeat Variant"/>
    <property type="match status" value="1"/>
</dbReference>
<dbReference type="InterPro" id="IPR011989">
    <property type="entry name" value="ARM-like"/>
</dbReference>
<dbReference type="InterPro" id="IPR011959">
    <property type="entry name" value="CHP02270"/>
</dbReference>
<dbReference type="SUPFAM" id="SSF48371">
    <property type="entry name" value="ARM repeat"/>
    <property type="match status" value="1"/>
</dbReference>
<accession>A0A0C2DDM6</accession>
<dbReference type="RefSeq" id="WP_146658423.1">
    <property type="nucleotide sequence ID" value="NZ_JMCC02000021.1"/>
</dbReference>
<name>A0A0C2DDM6_9BACT</name>
<organism evidence="1 2">
    <name type="scientific">Enhygromyxa salina</name>
    <dbReference type="NCBI Taxonomy" id="215803"/>
    <lineage>
        <taxon>Bacteria</taxon>
        <taxon>Pseudomonadati</taxon>
        <taxon>Myxococcota</taxon>
        <taxon>Polyangia</taxon>
        <taxon>Nannocystales</taxon>
        <taxon>Nannocystaceae</taxon>
        <taxon>Enhygromyxa</taxon>
    </lineage>
</organism>